<accession>A0A838CQG7</accession>
<sequence length="243" mass="28008">MKRSTKQTFNELALTYKHDINQASPFNSLYERPAMMEVLPESMVGIKVLDAGCSAGWYTEQLLNRGAEVTGVDVSPEMIAFAKESLGDQATFLTHDLQEPLPFEDNSFDCIVSSLTLHYLKNWGRTFQEFNRVLRQGGTLVFSVHHPFMDFTRMNAENYFEASLLTDTWEKPNITIDVSFYRRPMQDIVNETTKVFRMDSLIEPKPKEEMKKAHEKGYRYLMTNPHFLIIKASSMREHVSSDG</sequence>
<proteinExistence type="predicted"/>
<dbReference type="GO" id="GO:0008757">
    <property type="term" value="F:S-adenosylmethionine-dependent methyltransferase activity"/>
    <property type="evidence" value="ECO:0007669"/>
    <property type="project" value="InterPro"/>
</dbReference>
<dbReference type="PANTHER" id="PTHR43464">
    <property type="entry name" value="METHYLTRANSFERASE"/>
    <property type="match status" value="1"/>
</dbReference>
<organism evidence="5 6">
    <name type="scientific">Halobacillus locisalis</name>
    <dbReference type="NCBI Taxonomy" id="220753"/>
    <lineage>
        <taxon>Bacteria</taxon>
        <taxon>Bacillati</taxon>
        <taxon>Bacillota</taxon>
        <taxon>Bacilli</taxon>
        <taxon>Bacillales</taxon>
        <taxon>Bacillaceae</taxon>
        <taxon>Halobacillus</taxon>
    </lineage>
</organism>
<keyword evidence="6" id="KW-1185">Reference proteome</keyword>
<dbReference type="EMBL" id="JACEFG010000001">
    <property type="protein sequence ID" value="MBA2174204.1"/>
    <property type="molecule type" value="Genomic_DNA"/>
</dbReference>
<evidence type="ECO:0000256" key="1">
    <source>
        <dbReference type="ARBA" id="ARBA00022603"/>
    </source>
</evidence>
<keyword evidence="1 5" id="KW-0489">Methyltransferase</keyword>
<dbReference type="GO" id="GO:0032259">
    <property type="term" value="P:methylation"/>
    <property type="evidence" value="ECO:0007669"/>
    <property type="project" value="UniProtKB-KW"/>
</dbReference>
<dbReference type="PANTHER" id="PTHR43464:SF19">
    <property type="entry name" value="UBIQUINONE BIOSYNTHESIS O-METHYLTRANSFERASE, MITOCHONDRIAL"/>
    <property type="match status" value="1"/>
</dbReference>
<dbReference type="Pfam" id="PF08241">
    <property type="entry name" value="Methyltransf_11"/>
    <property type="match status" value="1"/>
</dbReference>
<evidence type="ECO:0000313" key="5">
    <source>
        <dbReference type="EMBL" id="MBA2174204.1"/>
    </source>
</evidence>
<dbReference type="RefSeq" id="WP_181471214.1">
    <property type="nucleotide sequence ID" value="NZ_JACEFG010000001.1"/>
</dbReference>
<name>A0A838CQG7_9BACI</name>
<evidence type="ECO:0000256" key="3">
    <source>
        <dbReference type="ARBA" id="ARBA00022691"/>
    </source>
</evidence>
<comment type="caution">
    <text evidence="5">The sequence shown here is derived from an EMBL/GenBank/DDBJ whole genome shotgun (WGS) entry which is preliminary data.</text>
</comment>
<reference evidence="5 6" key="1">
    <citation type="journal article" date="2004" name="Extremophiles">
        <title>Halobacillus locisalis sp. nov., a halophilic bacterium isolated from a marine solar saltern of the Yellow Sea in Korea.</title>
        <authorList>
            <person name="Yoon J.H."/>
            <person name="Kang K.H."/>
            <person name="Oh T.K."/>
            <person name="Park Y.H."/>
        </authorList>
    </citation>
    <scope>NUCLEOTIDE SEQUENCE [LARGE SCALE GENOMIC DNA]</scope>
    <source>
        <strain evidence="5 6">KCTC 3788</strain>
    </source>
</reference>
<evidence type="ECO:0000259" key="4">
    <source>
        <dbReference type="Pfam" id="PF08241"/>
    </source>
</evidence>
<feature type="domain" description="Methyltransferase type 11" evidence="4">
    <location>
        <begin position="49"/>
        <end position="142"/>
    </location>
</feature>
<dbReference type="InterPro" id="IPR013216">
    <property type="entry name" value="Methyltransf_11"/>
</dbReference>
<dbReference type="Proteomes" id="UP000571017">
    <property type="component" value="Unassembled WGS sequence"/>
</dbReference>
<dbReference type="SUPFAM" id="SSF53335">
    <property type="entry name" value="S-adenosyl-L-methionine-dependent methyltransferases"/>
    <property type="match status" value="1"/>
</dbReference>
<keyword evidence="2 5" id="KW-0808">Transferase</keyword>
<protein>
    <submittedName>
        <fullName evidence="5">Class I SAM-dependent methyltransferase</fullName>
    </submittedName>
</protein>
<keyword evidence="3" id="KW-0949">S-adenosyl-L-methionine</keyword>
<gene>
    <name evidence="5" type="ORF">H0266_04725</name>
</gene>
<dbReference type="CDD" id="cd02440">
    <property type="entry name" value="AdoMet_MTases"/>
    <property type="match status" value="1"/>
</dbReference>
<dbReference type="Gene3D" id="3.40.50.150">
    <property type="entry name" value="Vaccinia Virus protein VP39"/>
    <property type="match status" value="1"/>
</dbReference>
<dbReference type="AlphaFoldDB" id="A0A838CQG7"/>
<evidence type="ECO:0000256" key="2">
    <source>
        <dbReference type="ARBA" id="ARBA00022679"/>
    </source>
</evidence>
<dbReference type="InterPro" id="IPR029063">
    <property type="entry name" value="SAM-dependent_MTases_sf"/>
</dbReference>
<evidence type="ECO:0000313" key="6">
    <source>
        <dbReference type="Proteomes" id="UP000571017"/>
    </source>
</evidence>